<evidence type="ECO:0000313" key="2">
    <source>
        <dbReference type="Proteomes" id="UP000275078"/>
    </source>
</evidence>
<accession>A0A3N4HRE0</accession>
<feature type="non-terminal residue" evidence="1">
    <location>
        <position position="127"/>
    </location>
</feature>
<reference evidence="1 2" key="1">
    <citation type="journal article" date="2018" name="Nat. Ecol. Evol.">
        <title>Pezizomycetes genomes reveal the molecular basis of ectomycorrhizal truffle lifestyle.</title>
        <authorList>
            <person name="Murat C."/>
            <person name="Payen T."/>
            <person name="Noel B."/>
            <person name="Kuo A."/>
            <person name="Morin E."/>
            <person name="Chen J."/>
            <person name="Kohler A."/>
            <person name="Krizsan K."/>
            <person name="Balestrini R."/>
            <person name="Da Silva C."/>
            <person name="Montanini B."/>
            <person name="Hainaut M."/>
            <person name="Levati E."/>
            <person name="Barry K.W."/>
            <person name="Belfiori B."/>
            <person name="Cichocki N."/>
            <person name="Clum A."/>
            <person name="Dockter R.B."/>
            <person name="Fauchery L."/>
            <person name="Guy J."/>
            <person name="Iotti M."/>
            <person name="Le Tacon F."/>
            <person name="Lindquist E.A."/>
            <person name="Lipzen A."/>
            <person name="Malagnac F."/>
            <person name="Mello A."/>
            <person name="Molinier V."/>
            <person name="Miyauchi S."/>
            <person name="Poulain J."/>
            <person name="Riccioni C."/>
            <person name="Rubini A."/>
            <person name="Sitrit Y."/>
            <person name="Splivallo R."/>
            <person name="Traeger S."/>
            <person name="Wang M."/>
            <person name="Zifcakova L."/>
            <person name="Wipf D."/>
            <person name="Zambonelli A."/>
            <person name="Paolocci F."/>
            <person name="Nowrousian M."/>
            <person name="Ottonello S."/>
            <person name="Baldrian P."/>
            <person name="Spatafora J.W."/>
            <person name="Henrissat B."/>
            <person name="Nagy L.G."/>
            <person name="Aury J.M."/>
            <person name="Wincker P."/>
            <person name="Grigoriev I.V."/>
            <person name="Bonfante P."/>
            <person name="Martin F.M."/>
        </authorList>
    </citation>
    <scope>NUCLEOTIDE SEQUENCE [LARGE SCALE GENOMIC DNA]</scope>
    <source>
        <strain evidence="1 2">RN42</strain>
    </source>
</reference>
<dbReference type="EMBL" id="ML119745">
    <property type="protein sequence ID" value="RPA76403.1"/>
    <property type="molecule type" value="Genomic_DNA"/>
</dbReference>
<gene>
    <name evidence="1" type="ORF">BJ508DRAFT_417606</name>
</gene>
<evidence type="ECO:0000313" key="1">
    <source>
        <dbReference type="EMBL" id="RPA76403.1"/>
    </source>
</evidence>
<dbReference type="AlphaFoldDB" id="A0A3N4HRE0"/>
<name>A0A3N4HRE0_ASCIM</name>
<dbReference type="Proteomes" id="UP000275078">
    <property type="component" value="Unassembled WGS sequence"/>
</dbReference>
<proteinExistence type="predicted"/>
<organism evidence="1 2">
    <name type="scientific">Ascobolus immersus RN42</name>
    <dbReference type="NCBI Taxonomy" id="1160509"/>
    <lineage>
        <taxon>Eukaryota</taxon>
        <taxon>Fungi</taxon>
        <taxon>Dikarya</taxon>
        <taxon>Ascomycota</taxon>
        <taxon>Pezizomycotina</taxon>
        <taxon>Pezizomycetes</taxon>
        <taxon>Pezizales</taxon>
        <taxon>Ascobolaceae</taxon>
        <taxon>Ascobolus</taxon>
    </lineage>
</organism>
<protein>
    <submittedName>
        <fullName evidence="1">Uncharacterized protein</fullName>
    </submittedName>
</protein>
<sequence length="127" mass="14158">MSVGDFTLLSDATAERDVHGVYGCGYIHTPIPDETSSQAIVSKLPEVGVYVGSSAKISSGIQGRLHEHDAITKGMKNNTSKHYRYAQERDGYSLDTIRFLLAVWPKENDSNLKTAKQLFVKRLFIRL</sequence>
<keyword evidence="2" id="KW-1185">Reference proteome</keyword>